<gene>
    <name evidence="1" type="ORF">F6X51_07020</name>
</gene>
<proteinExistence type="predicted"/>
<accession>A0A6N6MXR1</accession>
<dbReference type="RefSeq" id="WP_150962503.1">
    <property type="nucleotide sequence ID" value="NZ_VZZJ01000004.1"/>
</dbReference>
<evidence type="ECO:0000313" key="2">
    <source>
        <dbReference type="Proteomes" id="UP000441523"/>
    </source>
</evidence>
<keyword evidence="2" id="KW-1185">Reference proteome</keyword>
<reference evidence="1 2" key="1">
    <citation type="submission" date="2019-09" db="EMBL/GenBank/DDBJ databases">
        <title>YIM 132548 draft genome.</title>
        <authorList>
            <person name="Jiang L."/>
        </authorList>
    </citation>
    <scope>NUCLEOTIDE SEQUENCE [LARGE SCALE GENOMIC DNA]</scope>
    <source>
        <strain evidence="1 2">YIM 132548</strain>
    </source>
</reference>
<comment type="caution">
    <text evidence="1">The sequence shown here is derived from an EMBL/GenBank/DDBJ whole genome shotgun (WGS) entry which is preliminary data.</text>
</comment>
<organism evidence="1 2">
    <name type="scientific">Methylobacterium planeticum</name>
    <dbReference type="NCBI Taxonomy" id="2615211"/>
    <lineage>
        <taxon>Bacteria</taxon>
        <taxon>Pseudomonadati</taxon>
        <taxon>Pseudomonadota</taxon>
        <taxon>Alphaproteobacteria</taxon>
        <taxon>Hyphomicrobiales</taxon>
        <taxon>Methylobacteriaceae</taxon>
        <taxon>Methylobacterium</taxon>
    </lineage>
</organism>
<dbReference type="Proteomes" id="UP000441523">
    <property type="component" value="Unassembled WGS sequence"/>
</dbReference>
<keyword evidence="1" id="KW-0808">Transferase</keyword>
<protein>
    <submittedName>
        <fullName evidence="1">Glutathione S-transferase</fullName>
    </submittedName>
</protein>
<dbReference type="GO" id="GO:0016740">
    <property type="term" value="F:transferase activity"/>
    <property type="evidence" value="ECO:0007669"/>
    <property type="project" value="UniProtKB-KW"/>
</dbReference>
<dbReference type="EMBL" id="VZZJ01000004">
    <property type="protein sequence ID" value="KAB1074864.1"/>
    <property type="molecule type" value="Genomic_DNA"/>
</dbReference>
<dbReference type="AlphaFoldDB" id="A0A6N6MXR1"/>
<name>A0A6N6MXR1_9HYPH</name>
<sequence length="85" mass="9237">MTPPDTTSADETRPGHRTPALRIEDAVNDTCPWSGKPIAADALTLYNGAVVGFCNPECRDKFARAVQAFENALQARRVEKAGLHQ</sequence>
<evidence type="ECO:0000313" key="1">
    <source>
        <dbReference type="EMBL" id="KAB1074864.1"/>
    </source>
</evidence>